<organism evidence="2 3">
    <name type="scientific">Lichenicoccus roseus</name>
    <dbReference type="NCBI Taxonomy" id="2683649"/>
    <lineage>
        <taxon>Bacteria</taxon>
        <taxon>Pseudomonadati</taxon>
        <taxon>Pseudomonadota</taxon>
        <taxon>Alphaproteobacteria</taxon>
        <taxon>Acetobacterales</taxon>
        <taxon>Acetobacteraceae</taxon>
        <taxon>Lichenicoccus</taxon>
    </lineage>
</organism>
<dbReference type="OrthoDB" id="5290752at2"/>
<sequence>MAKAGRAKDTMLVSRRRALLGGAALVLAAPAAGCGLFDEDEKPIIVGRRENVLSVGAGLTVDPADTAAISLPAPVPVPAWPQPGRVTSHESVNAALPGMSMSATGVANSTDPIGLKQIWSARIGVGANGAGVLAAQPMVDGGRVFTMDGAGVLTAFSLHSGEQIWRTPTKPRKMRSSNIGGGLTVVDGIVYVVDGVAESLALDAHDGTIKWRVDVGTPGRSAPTVVNGHMVFGTIDERLIALEAATGRQLWTYAATPSATVVFGQPAPAIVDNVVLAGFGSGDIVAVRIETGEAVWSDTLGAAGGRNSVMDFSSIHGLPVIADGTAYVISLGRVLVALDMRSGRRLWERTVSGKDGLVVSGNWLFVLSADQQLACLDRLSGHVRWVSTLPRFRKTKSQKGAIVWSGPLLANGQLICVSDFNRQAMVSVDAVTGKVGPTARLGSTSGLAPTASDGKLLLITDDGRLTAYG</sequence>
<evidence type="ECO:0000313" key="3">
    <source>
        <dbReference type="Proteomes" id="UP000305654"/>
    </source>
</evidence>
<proteinExistence type="predicted"/>
<keyword evidence="3" id="KW-1185">Reference proteome</keyword>
<dbReference type="SMART" id="SM00564">
    <property type="entry name" value="PQQ"/>
    <property type="match status" value="6"/>
</dbReference>
<dbReference type="EMBL" id="VCDI01000003">
    <property type="protein sequence ID" value="TLU72842.1"/>
    <property type="molecule type" value="Genomic_DNA"/>
</dbReference>
<accession>A0A5R9J5L0</accession>
<evidence type="ECO:0000313" key="2">
    <source>
        <dbReference type="EMBL" id="TLU72842.1"/>
    </source>
</evidence>
<dbReference type="Gene3D" id="2.130.10.10">
    <property type="entry name" value="YVTN repeat-like/Quinoprotein amine dehydrogenase"/>
    <property type="match status" value="1"/>
</dbReference>
<dbReference type="Pfam" id="PF13360">
    <property type="entry name" value="PQQ_2"/>
    <property type="match status" value="1"/>
</dbReference>
<reference evidence="2 3" key="1">
    <citation type="submission" date="2019-05" db="EMBL/GenBank/DDBJ databases">
        <authorList>
            <person name="Pankratov T."/>
            <person name="Grouzdev D."/>
        </authorList>
    </citation>
    <scope>NUCLEOTIDE SEQUENCE [LARGE SCALE GENOMIC DNA]</scope>
    <source>
        <strain evidence="2 3">KEBCLARHB70R</strain>
    </source>
</reference>
<dbReference type="SUPFAM" id="SSF50998">
    <property type="entry name" value="Quinoprotein alcohol dehydrogenase-like"/>
    <property type="match status" value="2"/>
</dbReference>
<dbReference type="Proteomes" id="UP000305654">
    <property type="component" value="Unassembled WGS sequence"/>
</dbReference>
<dbReference type="InterPro" id="IPR002372">
    <property type="entry name" value="PQQ_rpt_dom"/>
</dbReference>
<dbReference type="PANTHER" id="PTHR34512:SF30">
    <property type="entry name" value="OUTER MEMBRANE PROTEIN ASSEMBLY FACTOR BAMB"/>
    <property type="match status" value="1"/>
</dbReference>
<evidence type="ECO:0000259" key="1">
    <source>
        <dbReference type="Pfam" id="PF13360"/>
    </source>
</evidence>
<name>A0A5R9J5L0_9PROT</name>
<dbReference type="InterPro" id="IPR011047">
    <property type="entry name" value="Quinoprotein_ADH-like_sf"/>
</dbReference>
<dbReference type="AlphaFoldDB" id="A0A5R9J5L0"/>
<dbReference type="InterPro" id="IPR018391">
    <property type="entry name" value="PQQ_b-propeller_rpt"/>
</dbReference>
<dbReference type="InterPro" id="IPR015943">
    <property type="entry name" value="WD40/YVTN_repeat-like_dom_sf"/>
</dbReference>
<dbReference type="PANTHER" id="PTHR34512">
    <property type="entry name" value="CELL SURFACE PROTEIN"/>
    <property type="match status" value="1"/>
</dbReference>
<feature type="domain" description="Pyrrolo-quinoline quinone repeat" evidence="1">
    <location>
        <begin position="151"/>
        <end position="385"/>
    </location>
</feature>
<gene>
    <name evidence="2" type="ORF">FE263_10555</name>
</gene>
<comment type="caution">
    <text evidence="2">The sequence shown here is derived from an EMBL/GenBank/DDBJ whole genome shotgun (WGS) entry which is preliminary data.</text>
</comment>
<protein>
    <submittedName>
        <fullName evidence="2">Dehydrogenase</fullName>
    </submittedName>
</protein>